<dbReference type="EMBL" id="ARYM01000011">
    <property type="protein sequence ID" value="KCZ98385.1"/>
    <property type="molecule type" value="Genomic_DNA"/>
</dbReference>
<dbReference type="eggNOG" id="ENOG5033AM1">
    <property type="taxonomic scope" value="Bacteria"/>
</dbReference>
<dbReference type="Pfam" id="PF11625">
    <property type="entry name" value="DUF3253"/>
    <property type="match status" value="1"/>
</dbReference>
<dbReference type="InterPro" id="IPR036388">
    <property type="entry name" value="WH-like_DNA-bd_sf"/>
</dbReference>
<reference evidence="1 2" key="1">
    <citation type="journal article" date="2014" name="Antonie Van Leeuwenhoek">
        <title>Hyphomonas beringensis sp. nov. and Hyphomonas chukchiensis sp. nov., isolated from surface seawater of the Bering Sea and Chukchi Sea.</title>
        <authorList>
            <person name="Li C."/>
            <person name="Lai Q."/>
            <person name="Li G."/>
            <person name="Dong C."/>
            <person name="Wang J."/>
            <person name="Liao Y."/>
            <person name="Shao Z."/>
        </authorList>
    </citation>
    <scope>NUCLEOTIDE SEQUENCE [LARGE SCALE GENOMIC DNA]</scope>
    <source>
        <strain evidence="1 2">PS728</strain>
    </source>
</reference>
<name>A0A062VG14_9PROT</name>
<dbReference type="InterPro" id="IPR021660">
    <property type="entry name" value="DUF3253"/>
</dbReference>
<dbReference type="RefSeq" id="WP_035598301.1">
    <property type="nucleotide sequence ID" value="NZ_ARYM01000011.1"/>
</dbReference>
<gene>
    <name evidence="1" type="ORF">HPO_10787</name>
</gene>
<evidence type="ECO:0000313" key="1">
    <source>
        <dbReference type="EMBL" id="KCZ98385.1"/>
    </source>
</evidence>
<dbReference type="Gene3D" id="1.10.10.10">
    <property type="entry name" value="Winged helix-like DNA-binding domain superfamily/Winged helix DNA-binding domain"/>
    <property type="match status" value="1"/>
</dbReference>
<dbReference type="SUPFAM" id="SSF46785">
    <property type="entry name" value="Winged helix' DNA-binding domain"/>
    <property type="match status" value="1"/>
</dbReference>
<organism evidence="1 2">
    <name type="scientific">Hyphomonas polymorpha PS728</name>
    <dbReference type="NCBI Taxonomy" id="1280954"/>
    <lineage>
        <taxon>Bacteria</taxon>
        <taxon>Pseudomonadati</taxon>
        <taxon>Pseudomonadota</taxon>
        <taxon>Alphaproteobacteria</taxon>
        <taxon>Hyphomonadales</taxon>
        <taxon>Hyphomonadaceae</taxon>
        <taxon>Hyphomonas</taxon>
    </lineage>
</organism>
<keyword evidence="2" id="KW-1185">Reference proteome</keyword>
<dbReference type="AlphaFoldDB" id="A0A062VG14"/>
<accession>A0A062VG14</accession>
<comment type="caution">
    <text evidence="1">The sequence shown here is derived from an EMBL/GenBank/DDBJ whole genome shotgun (WGS) entry which is preliminary data.</text>
</comment>
<dbReference type="Proteomes" id="UP000027100">
    <property type="component" value="Unassembled WGS sequence"/>
</dbReference>
<dbReference type="PATRIC" id="fig|1280954.3.peg.2185"/>
<protein>
    <recommendedName>
        <fullName evidence="3">DUF3253 domain-containing protein</fullName>
    </recommendedName>
</protein>
<evidence type="ECO:0008006" key="3">
    <source>
        <dbReference type="Google" id="ProtNLM"/>
    </source>
</evidence>
<dbReference type="InterPro" id="IPR036390">
    <property type="entry name" value="WH_DNA-bd_sf"/>
</dbReference>
<sequence>MSEEAKNPVREAILELTAERGVGGTIAPEDAAKAVSADRWQKLLPDVRAEAVRLAKDGVIAIYRKGKPVDPETFKGVYRIGLPGKVIGAASGG</sequence>
<dbReference type="STRING" id="1280954.HPO_10787"/>
<proteinExistence type="predicted"/>
<evidence type="ECO:0000313" key="2">
    <source>
        <dbReference type="Proteomes" id="UP000027100"/>
    </source>
</evidence>